<protein>
    <recommendedName>
        <fullName evidence="3">DUF4188 domain-containing protein</fullName>
    </recommendedName>
</protein>
<dbReference type="Proteomes" id="UP000482800">
    <property type="component" value="Unassembled WGS sequence"/>
</dbReference>
<organism evidence="1 2">
    <name type="scientific">Phytohabitans houttuyneae</name>
    <dbReference type="NCBI Taxonomy" id="1076126"/>
    <lineage>
        <taxon>Bacteria</taxon>
        <taxon>Bacillati</taxon>
        <taxon>Actinomycetota</taxon>
        <taxon>Actinomycetes</taxon>
        <taxon>Micromonosporales</taxon>
        <taxon>Micromonosporaceae</taxon>
    </lineage>
</organism>
<reference evidence="1 2" key="2">
    <citation type="submission" date="2020-03" db="EMBL/GenBank/DDBJ databases">
        <authorList>
            <person name="Ichikawa N."/>
            <person name="Kimura A."/>
            <person name="Kitahashi Y."/>
            <person name="Uohara A."/>
        </authorList>
    </citation>
    <scope>NUCLEOTIDE SEQUENCE [LARGE SCALE GENOMIC DNA]</scope>
    <source>
        <strain evidence="1 2">NBRC 108639</strain>
    </source>
</reference>
<proteinExistence type="predicted"/>
<evidence type="ECO:0000313" key="1">
    <source>
        <dbReference type="EMBL" id="GFJ77208.1"/>
    </source>
</evidence>
<dbReference type="InterPro" id="IPR025444">
    <property type="entry name" value="Monooxy_af470"/>
</dbReference>
<comment type="caution">
    <text evidence="1">The sequence shown here is derived from an EMBL/GenBank/DDBJ whole genome shotgun (WGS) entry which is preliminary data.</text>
</comment>
<reference evidence="1 2" key="1">
    <citation type="submission" date="2020-03" db="EMBL/GenBank/DDBJ databases">
        <title>Whole genome shotgun sequence of Phytohabitans houttuyneae NBRC 108639.</title>
        <authorList>
            <person name="Komaki H."/>
            <person name="Tamura T."/>
        </authorList>
    </citation>
    <scope>NUCLEOTIDE SEQUENCE [LARGE SCALE GENOMIC DNA]</scope>
    <source>
        <strain evidence="1 2">NBRC 108639</strain>
    </source>
</reference>
<dbReference type="Pfam" id="PF13826">
    <property type="entry name" value="Monooxy_af470-like"/>
    <property type="match status" value="1"/>
</dbReference>
<keyword evidence="2" id="KW-1185">Reference proteome</keyword>
<name>A0A6V8K4H3_9ACTN</name>
<dbReference type="EMBL" id="BLPF01000001">
    <property type="protein sequence ID" value="GFJ77208.1"/>
    <property type="molecule type" value="Genomic_DNA"/>
</dbReference>
<gene>
    <name evidence="1" type="ORF">Phou_013880</name>
</gene>
<evidence type="ECO:0000313" key="2">
    <source>
        <dbReference type="Proteomes" id="UP000482800"/>
    </source>
</evidence>
<dbReference type="RefSeq" id="WP_173054533.1">
    <property type="nucleotide sequence ID" value="NZ_BAABGO010000051.1"/>
</dbReference>
<accession>A0A6V8K4H3</accession>
<dbReference type="AlphaFoldDB" id="A0A6V8K4H3"/>
<evidence type="ECO:0008006" key="3">
    <source>
        <dbReference type="Google" id="ProtNLM"/>
    </source>
</evidence>
<sequence length="169" mass="19411">MPAPHRQTADLSGYPDLVVILLGMRAHTLRGMRTLFRYGPRIRASVAAKPEGLLCHEMVMWGMDPRHPGMRQYWRDFDSLERWARTDPHASWWRDLLSDMAGTGFWHETYFIRGGMESVFLDMSSIGFSAFAPVVDARTSLFSARRRMRMADTRDSPAQPVTEAELYGE</sequence>